<dbReference type="InterPro" id="IPR036388">
    <property type="entry name" value="WH-like_DNA-bd_sf"/>
</dbReference>
<dbReference type="KEGG" id="ndv:NDEV_1486"/>
<accession>A0A128A4I1</accession>
<dbReference type="Pfam" id="PF14947">
    <property type="entry name" value="HTH_45"/>
    <property type="match status" value="1"/>
</dbReference>
<name>A0A128A4I1_9ARCH</name>
<sequence>MLFAFQQKRSYILMKTGKTTHTPVSKIKSEIQRIDWKIIERLVRLLYYQNQLKKTHISTKCNLSYDKCCRYLDWMEVMDLIKKEKNDDGFEIIILTERGSVLYNKKFRDMKKELSY</sequence>
<reference evidence="3" key="1">
    <citation type="submission" date="2015-10" db="EMBL/GenBank/DDBJ databases">
        <authorList>
            <person name="Lehtovirta-Morley L.E."/>
            <person name="Vieille C."/>
        </authorList>
    </citation>
    <scope>NUCLEOTIDE SEQUENCE [LARGE SCALE GENOMIC DNA]</scope>
</reference>
<protein>
    <submittedName>
        <fullName evidence="2">Transcriptional regulator</fullName>
    </submittedName>
</protein>
<evidence type="ECO:0000313" key="3">
    <source>
        <dbReference type="Proteomes" id="UP000196239"/>
    </source>
</evidence>
<gene>
    <name evidence="2" type="ORF">NDEV_1486</name>
</gene>
<organism evidence="2 3">
    <name type="scientific">Nitrosotalea devaniterrae</name>
    <dbReference type="NCBI Taxonomy" id="1078905"/>
    <lineage>
        <taxon>Archaea</taxon>
        <taxon>Nitrososphaerota</taxon>
        <taxon>Nitrososphaeria</taxon>
        <taxon>Nitrosotaleales</taxon>
        <taxon>Nitrosotaleaceae</taxon>
        <taxon>Nitrosotalea</taxon>
    </lineage>
</organism>
<proteinExistence type="predicted"/>
<dbReference type="Gene3D" id="1.10.10.10">
    <property type="entry name" value="Winged helix-like DNA-binding domain superfamily/Winged helix DNA-binding domain"/>
    <property type="match status" value="1"/>
</dbReference>
<dbReference type="EMBL" id="LN890280">
    <property type="protein sequence ID" value="CUR52251.1"/>
    <property type="molecule type" value="Genomic_DNA"/>
</dbReference>
<dbReference type="Proteomes" id="UP000196239">
    <property type="component" value="Chromosome 1"/>
</dbReference>
<feature type="domain" description="ArnR1-like winged helix-turn-helix" evidence="1">
    <location>
        <begin position="49"/>
        <end position="111"/>
    </location>
</feature>
<evidence type="ECO:0000313" key="2">
    <source>
        <dbReference type="EMBL" id="CUR52251.1"/>
    </source>
</evidence>
<dbReference type="AlphaFoldDB" id="A0A128A4I1"/>
<keyword evidence="3" id="KW-1185">Reference proteome</keyword>
<dbReference type="SUPFAM" id="SSF46785">
    <property type="entry name" value="Winged helix' DNA-binding domain"/>
    <property type="match status" value="1"/>
</dbReference>
<dbReference type="InterPro" id="IPR038723">
    <property type="entry name" value="ArnR1-like_HTH"/>
</dbReference>
<evidence type="ECO:0000259" key="1">
    <source>
        <dbReference type="Pfam" id="PF14947"/>
    </source>
</evidence>
<dbReference type="InterPro" id="IPR036390">
    <property type="entry name" value="WH_DNA-bd_sf"/>
</dbReference>